<dbReference type="EMBL" id="LFBU01000001">
    <property type="protein sequence ID" value="KMQ75254.1"/>
    <property type="molecule type" value="Genomic_DNA"/>
</dbReference>
<protein>
    <submittedName>
        <fullName evidence="6">Site-specific recombinase XerD</fullName>
    </submittedName>
</protein>
<dbReference type="InterPro" id="IPR050090">
    <property type="entry name" value="Tyrosine_recombinase_XerCD"/>
</dbReference>
<evidence type="ECO:0000313" key="7">
    <source>
        <dbReference type="Proteomes" id="UP000036102"/>
    </source>
</evidence>
<dbReference type="InterPro" id="IPR002104">
    <property type="entry name" value="Integrase_catalytic"/>
</dbReference>
<comment type="caution">
    <text evidence="6">The sequence shown here is derived from an EMBL/GenBank/DDBJ whole genome shotgun (WGS) entry which is preliminary data.</text>
</comment>
<sequence length="371" mass="42286">MSKSGNGLRLRGGTWHIEKRINGRRIRESTGTSDRVEAEQYLVRRLEEIRQASVYGVRPSRIWREAALRYAREFAHKRSIKRDVQDLKALDPYIGKMPLNQVHSGTLQRFIEMRRKEGVKAGTVNRSLAVARRILRLCAELWRDEYGMTWLETAPMIPDVDWKDKRDPAPVTWAEQGRLFQELPEHLKDMAEFAVHTGCRESEICALKWEWEVSLPGKGFGFILPASATKNGCDRLVVLNATARAVVNRQRGKHEHQVFTFSSRPVASIFNNAWRKGRKKAGLTHVRGHDLRHTFGRRLRAAGVNEETRAELLGHKRGSVTTHYSGAEVAELVKAVELIAEKRGPDSDGVAVVKFRFGHKMPTEAKKRVTT</sequence>
<organism evidence="6 7">
    <name type="scientific">Marinobacter subterrani</name>
    <dbReference type="NCBI Taxonomy" id="1658765"/>
    <lineage>
        <taxon>Bacteria</taxon>
        <taxon>Pseudomonadati</taxon>
        <taxon>Pseudomonadota</taxon>
        <taxon>Gammaproteobacteria</taxon>
        <taxon>Pseudomonadales</taxon>
        <taxon>Marinobacteraceae</taxon>
        <taxon>Marinobacter</taxon>
    </lineage>
</organism>
<keyword evidence="7" id="KW-1185">Reference proteome</keyword>
<reference evidence="6 7" key="1">
    <citation type="submission" date="2015-06" db="EMBL/GenBank/DDBJ databases">
        <title>Marinobacter subterrani, a genetically tractable neutrophilic iron-oxidizing strain isolated from the Soudan Iron Mine.</title>
        <authorList>
            <person name="Bonis B.M."/>
            <person name="Gralnick J.A."/>
        </authorList>
    </citation>
    <scope>NUCLEOTIDE SEQUENCE [LARGE SCALE GENOMIC DNA]</scope>
    <source>
        <strain evidence="6 7">JG233</strain>
    </source>
</reference>
<dbReference type="InterPro" id="IPR013762">
    <property type="entry name" value="Integrase-like_cat_sf"/>
</dbReference>
<dbReference type="Pfam" id="PF00589">
    <property type="entry name" value="Phage_integrase"/>
    <property type="match status" value="1"/>
</dbReference>
<evidence type="ECO:0000256" key="1">
    <source>
        <dbReference type="ARBA" id="ARBA00008857"/>
    </source>
</evidence>
<feature type="domain" description="Tyr recombinase" evidence="5">
    <location>
        <begin position="166"/>
        <end position="337"/>
    </location>
</feature>
<keyword evidence="2" id="KW-0229">DNA integration</keyword>
<dbReference type="PATRIC" id="fig|1658765.3.peg.1449"/>
<dbReference type="PROSITE" id="PS51898">
    <property type="entry name" value="TYR_RECOMBINASE"/>
    <property type="match status" value="1"/>
</dbReference>
<keyword evidence="3" id="KW-0238">DNA-binding</keyword>
<evidence type="ECO:0000256" key="4">
    <source>
        <dbReference type="ARBA" id="ARBA00023172"/>
    </source>
</evidence>
<name>A0A0J7JBH5_9GAMM</name>
<dbReference type="GO" id="GO:0003677">
    <property type="term" value="F:DNA binding"/>
    <property type="evidence" value="ECO:0007669"/>
    <property type="project" value="UniProtKB-KW"/>
</dbReference>
<gene>
    <name evidence="6" type="ORF">Msub_11455</name>
</gene>
<dbReference type="PANTHER" id="PTHR30349">
    <property type="entry name" value="PHAGE INTEGRASE-RELATED"/>
    <property type="match status" value="1"/>
</dbReference>
<dbReference type="STRING" id="1658765.Msub_11455"/>
<proteinExistence type="inferred from homology"/>
<dbReference type="Gene3D" id="1.10.443.10">
    <property type="entry name" value="Intergrase catalytic core"/>
    <property type="match status" value="1"/>
</dbReference>
<dbReference type="Proteomes" id="UP000036102">
    <property type="component" value="Unassembled WGS sequence"/>
</dbReference>
<dbReference type="RefSeq" id="WP_048495381.1">
    <property type="nucleotide sequence ID" value="NZ_LFBU01000001.1"/>
</dbReference>
<dbReference type="Gene3D" id="1.10.150.130">
    <property type="match status" value="1"/>
</dbReference>
<dbReference type="InterPro" id="IPR011010">
    <property type="entry name" value="DNA_brk_join_enz"/>
</dbReference>
<dbReference type="SUPFAM" id="SSF56349">
    <property type="entry name" value="DNA breaking-rejoining enzymes"/>
    <property type="match status" value="1"/>
</dbReference>
<evidence type="ECO:0000313" key="6">
    <source>
        <dbReference type="EMBL" id="KMQ75254.1"/>
    </source>
</evidence>
<evidence type="ECO:0000256" key="2">
    <source>
        <dbReference type="ARBA" id="ARBA00022908"/>
    </source>
</evidence>
<dbReference type="OrthoDB" id="9795573at2"/>
<dbReference type="AlphaFoldDB" id="A0A0J7JBH5"/>
<dbReference type="CDD" id="cd00796">
    <property type="entry name" value="INT_Rci_Hp1_C"/>
    <property type="match status" value="1"/>
</dbReference>
<dbReference type="InterPro" id="IPR010998">
    <property type="entry name" value="Integrase_recombinase_N"/>
</dbReference>
<keyword evidence="4" id="KW-0233">DNA recombination</keyword>
<evidence type="ECO:0000259" key="5">
    <source>
        <dbReference type="PROSITE" id="PS51898"/>
    </source>
</evidence>
<dbReference type="PANTHER" id="PTHR30349:SF64">
    <property type="entry name" value="PROPHAGE INTEGRASE INTD-RELATED"/>
    <property type="match status" value="1"/>
</dbReference>
<dbReference type="GO" id="GO:0006310">
    <property type="term" value="P:DNA recombination"/>
    <property type="evidence" value="ECO:0007669"/>
    <property type="project" value="UniProtKB-KW"/>
</dbReference>
<evidence type="ECO:0000256" key="3">
    <source>
        <dbReference type="ARBA" id="ARBA00023125"/>
    </source>
</evidence>
<dbReference type="GO" id="GO:0015074">
    <property type="term" value="P:DNA integration"/>
    <property type="evidence" value="ECO:0007669"/>
    <property type="project" value="UniProtKB-KW"/>
</dbReference>
<accession>A0A0J7JBH5</accession>
<comment type="similarity">
    <text evidence="1">Belongs to the 'phage' integrase family.</text>
</comment>